<proteinExistence type="predicted"/>
<accession>A0A6P7H4G4</accession>
<name>A0A6P7H4G4_DIAVI</name>
<reference evidence="2" key="1">
    <citation type="submission" date="2025-08" db="UniProtKB">
        <authorList>
            <consortium name="RefSeq"/>
        </authorList>
    </citation>
    <scope>IDENTIFICATION</scope>
    <source>
        <tissue evidence="2">Whole insect</tissue>
    </source>
</reference>
<dbReference type="InParanoid" id="A0A6P7H4G4"/>
<organism evidence="2">
    <name type="scientific">Diabrotica virgifera virgifera</name>
    <name type="common">western corn rootworm</name>
    <dbReference type="NCBI Taxonomy" id="50390"/>
    <lineage>
        <taxon>Eukaryota</taxon>
        <taxon>Metazoa</taxon>
        <taxon>Ecdysozoa</taxon>
        <taxon>Arthropoda</taxon>
        <taxon>Hexapoda</taxon>
        <taxon>Insecta</taxon>
        <taxon>Pterygota</taxon>
        <taxon>Neoptera</taxon>
        <taxon>Endopterygota</taxon>
        <taxon>Coleoptera</taxon>
        <taxon>Polyphaga</taxon>
        <taxon>Cucujiformia</taxon>
        <taxon>Chrysomeloidea</taxon>
        <taxon>Chrysomelidae</taxon>
        <taxon>Galerucinae</taxon>
        <taxon>Diabroticina</taxon>
        <taxon>Diabroticites</taxon>
        <taxon>Diabrotica</taxon>
    </lineage>
</organism>
<evidence type="ECO:0000256" key="1">
    <source>
        <dbReference type="SAM" id="Phobius"/>
    </source>
</evidence>
<dbReference type="RefSeq" id="XP_028153427.1">
    <property type="nucleotide sequence ID" value="XM_028297626.1"/>
</dbReference>
<gene>
    <name evidence="2" type="primary">LOC114346882</name>
</gene>
<protein>
    <submittedName>
        <fullName evidence="2">Uncharacterized protein LOC114346882</fullName>
    </submittedName>
</protein>
<dbReference type="AlphaFoldDB" id="A0A6P7H4G4"/>
<keyword evidence="1" id="KW-1133">Transmembrane helix</keyword>
<keyword evidence="1" id="KW-0472">Membrane</keyword>
<feature type="transmembrane region" description="Helical" evidence="1">
    <location>
        <begin position="12"/>
        <end position="31"/>
    </location>
</feature>
<keyword evidence="1" id="KW-0812">Transmembrane</keyword>
<evidence type="ECO:0000313" key="2">
    <source>
        <dbReference type="RefSeq" id="XP_028153427.1"/>
    </source>
</evidence>
<sequence length="238" mass="27340">MFNNIMYVFIKMQYFFKCAVFLVFVVFHIIYCWNWNDVYEDLPTIHIKTKIGSQVTMVCEDDLELELVEWIHNDDKIFYPDDSEIINIDWVNGSNINLTINSEEDGGKWECWNYGFLVNRYQIEVKPTINIFKSNVTEVTIPTTKEGAYSKNSAKSYAKTNETSKKSSLKSSLASSESVNKSLSDSNLTPISPDQHNLFVEEKDIKVVPVDNTLHKTASNKLPENEANLLVDDLVKTL</sequence>